<feature type="domain" description="C2H2-type" evidence="1">
    <location>
        <begin position="78"/>
        <end position="105"/>
    </location>
</feature>
<accession>A0A6M3KFK9</accession>
<dbReference type="EMBL" id="MT142416">
    <property type="protein sequence ID" value="QJA80315.1"/>
    <property type="molecule type" value="Genomic_DNA"/>
</dbReference>
<dbReference type="InterPro" id="IPR013087">
    <property type="entry name" value="Znf_C2H2_type"/>
</dbReference>
<sequence>MSEYLQGRKWSEIQKLSFDELCKMPCVEIVDENGEAPETYSVFLLIPTTEFLQFQFDAKGGLSNTNYHPENEIVPDSLTCPECGKVCGSKLGLISHMRTHKKEMVSV</sequence>
<reference evidence="3" key="1">
    <citation type="submission" date="2020-03" db="EMBL/GenBank/DDBJ databases">
        <title>The deep terrestrial virosphere.</title>
        <authorList>
            <person name="Holmfeldt K."/>
            <person name="Nilsson E."/>
            <person name="Simone D."/>
            <person name="Lopez-Fernandez M."/>
            <person name="Wu X."/>
            <person name="de Brujin I."/>
            <person name="Lundin D."/>
            <person name="Andersson A."/>
            <person name="Bertilsson S."/>
            <person name="Dopson M."/>
        </authorList>
    </citation>
    <scope>NUCLEOTIDE SEQUENCE</scope>
    <source>
        <strain evidence="3">MM415A00747</strain>
        <strain evidence="2">MM415B00927</strain>
    </source>
</reference>
<evidence type="ECO:0000313" key="2">
    <source>
        <dbReference type="EMBL" id="QJA61541.1"/>
    </source>
</evidence>
<protein>
    <recommendedName>
        <fullName evidence="1">C2H2-type domain-containing protein</fullName>
    </recommendedName>
</protein>
<dbReference type="PROSITE" id="PS50157">
    <property type="entry name" value="ZINC_FINGER_C2H2_2"/>
    <property type="match status" value="1"/>
</dbReference>
<evidence type="ECO:0000259" key="1">
    <source>
        <dbReference type="PROSITE" id="PS50157"/>
    </source>
</evidence>
<dbReference type="Gene3D" id="3.30.160.60">
    <property type="entry name" value="Classic Zinc Finger"/>
    <property type="match status" value="1"/>
</dbReference>
<gene>
    <name evidence="3" type="ORF">MM415A00747_0021</name>
    <name evidence="2" type="ORF">MM415B00927_0028</name>
</gene>
<organism evidence="3">
    <name type="scientific">viral metagenome</name>
    <dbReference type="NCBI Taxonomy" id="1070528"/>
    <lineage>
        <taxon>unclassified sequences</taxon>
        <taxon>metagenomes</taxon>
        <taxon>organismal metagenomes</taxon>
    </lineage>
</organism>
<dbReference type="SMART" id="SM00355">
    <property type="entry name" value="ZnF_C2H2"/>
    <property type="match status" value="1"/>
</dbReference>
<dbReference type="SUPFAM" id="SSF57667">
    <property type="entry name" value="beta-beta-alpha zinc fingers"/>
    <property type="match status" value="1"/>
</dbReference>
<dbReference type="AlphaFoldDB" id="A0A6M3KFK9"/>
<dbReference type="Pfam" id="PF00096">
    <property type="entry name" value="zf-C2H2"/>
    <property type="match status" value="1"/>
</dbReference>
<name>A0A6M3KFK9_9ZZZZ</name>
<evidence type="ECO:0000313" key="3">
    <source>
        <dbReference type="EMBL" id="QJA80315.1"/>
    </source>
</evidence>
<dbReference type="EMBL" id="MT141444">
    <property type="protein sequence ID" value="QJA61541.1"/>
    <property type="molecule type" value="Genomic_DNA"/>
</dbReference>
<dbReference type="PROSITE" id="PS00028">
    <property type="entry name" value="ZINC_FINGER_C2H2_1"/>
    <property type="match status" value="1"/>
</dbReference>
<proteinExistence type="predicted"/>
<dbReference type="InterPro" id="IPR036236">
    <property type="entry name" value="Znf_C2H2_sf"/>
</dbReference>